<keyword evidence="2" id="KW-0812">Transmembrane</keyword>
<evidence type="ECO:0000313" key="4">
    <source>
        <dbReference type="Proteomes" id="UP001148838"/>
    </source>
</evidence>
<dbReference type="Proteomes" id="UP001148838">
    <property type="component" value="Unassembled WGS sequence"/>
</dbReference>
<comment type="caution">
    <text evidence="3">The sequence shown here is derived from an EMBL/GenBank/DDBJ whole genome shotgun (WGS) entry which is preliminary data.</text>
</comment>
<feature type="transmembrane region" description="Helical" evidence="2">
    <location>
        <begin position="27"/>
        <end position="49"/>
    </location>
</feature>
<keyword evidence="4" id="KW-1185">Reference proteome</keyword>
<protein>
    <submittedName>
        <fullName evidence="3">Uncharacterized protein</fullName>
    </submittedName>
</protein>
<evidence type="ECO:0000256" key="2">
    <source>
        <dbReference type="SAM" id="Phobius"/>
    </source>
</evidence>
<sequence length="107" mass="12215">MTAENHKQLEEKADEEKKIVRSDAKHLFVFITTLAFIYLFANISNCIGLDVKKQKITNHSSRCTAVSNMTRIDIQEQELIKITGHSCASSLKPYLQINEEHHSEILS</sequence>
<gene>
    <name evidence="3" type="ORF">ANN_20105</name>
</gene>
<keyword evidence="2" id="KW-1133">Transmembrane helix</keyword>
<dbReference type="InterPro" id="IPR013762">
    <property type="entry name" value="Integrase-like_cat_sf"/>
</dbReference>
<dbReference type="SUPFAM" id="SSF56349">
    <property type="entry name" value="DNA breaking-rejoining enzymes"/>
    <property type="match status" value="1"/>
</dbReference>
<evidence type="ECO:0000256" key="1">
    <source>
        <dbReference type="ARBA" id="ARBA00023172"/>
    </source>
</evidence>
<proteinExistence type="predicted"/>
<dbReference type="Gene3D" id="1.10.443.10">
    <property type="entry name" value="Intergrase catalytic core"/>
    <property type="match status" value="1"/>
</dbReference>
<dbReference type="EMBL" id="JAJSOF020000031">
    <property type="protein sequence ID" value="KAJ4431507.1"/>
    <property type="molecule type" value="Genomic_DNA"/>
</dbReference>
<accession>A0ABQ8SC36</accession>
<evidence type="ECO:0000313" key="3">
    <source>
        <dbReference type="EMBL" id="KAJ4431507.1"/>
    </source>
</evidence>
<organism evidence="3 4">
    <name type="scientific">Periplaneta americana</name>
    <name type="common">American cockroach</name>
    <name type="synonym">Blatta americana</name>
    <dbReference type="NCBI Taxonomy" id="6978"/>
    <lineage>
        <taxon>Eukaryota</taxon>
        <taxon>Metazoa</taxon>
        <taxon>Ecdysozoa</taxon>
        <taxon>Arthropoda</taxon>
        <taxon>Hexapoda</taxon>
        <taxon>Insecta</taxon>
        <taxon>Pterygota</taxon>
        <taxon>Neoptera</taxon>
        <taxon>Polyneoptera</taxon>
        <taxon>Dictyoptera</taxon>
        <taxon>Blattodea</taxon>
        <taxon>Blattoidea</taxon>
        <taxon>Blattidae</taxon>
        <taxon>Blattinae</taxon>
        <taxon>Periplaneta</taxon>
    </lineage>
</organism>
<reference evidence="3 4" key="1">
    <citation type="journal article" date="2022" name="Allergy">
        <title>Genome assembly and annotation of Periplaneta americana reveal a comprehensive cockroach allergen profile.</title>
        <authorList>
            <person name="Wang L."/>
            <person name="Xiong Q."/>
            <person name="Saelim N."/>
            <person name="Wang L."/>
            <person name="Nong W."/>
            <person name="Wan A.T."/>
            <person name="Shi M."/>
            <person name="Liu X."/>
            <person name="Cao Q."/>
            <person name="Hui J.H.L."/>
            <person name="Sookrung N."/>
            <person name="Leung T.F."/>
            <person name="Tungtrongchitr A."/>
            <person name="Tsui S.K.W."/>
        </authorList>
    </citation>
    <scope>NUCLEOTIDE SEQUENCE [LARGE SCALE GENOMIC DNA]</scope>
    <source>
        <strain evidence="3">PWHHKU_190912</strain>
    </source>
</reference>
<keyword evidence="2" id="KW-0472">Membrane</keyword>
<name>A0ABQ8SC36_PERAM</name>
<dbReference type="InterPro" id="IPR011010">
    <property type="entry name" value="DNA_brk_join_enz"/>
</dbReference>
<keyword evidence="1" id="KW-0233">DNA recombination</keyword>